<dbReference type="EMBL" id="SUTG01000038">
    <property type="protein sequence ID" value="MBE6512950.1"/>
    <property type="molecule type" value="Genomic_DNA"/>
</dbReference>
<comment type="caution">
    <text evidence="2">The sequence shown here is derived from an EMBL/GenBank/DDBJ whole genome shotgun (WGS) entry which is preliminary data.</text>
</comment>
<dbReference type="PROSITE" id="PS51379">
    <property type="entry name" value="4FE4S_FER_2"/>
    <property type="match status" value="1"/>
</dbReference>
<dbReference type="SUPFAM" id="SSF51430">
    <property type="entry name" value="NAD(P)-linked oxidoreductase"/>
    <property type="match status" value="1"/>
</dbReference>
<dbReference type="InterPro" id="IPR023210">
    <property type="entry name" value="NADP_OxRdtase_dom"/>
</dbReference>
<dbReference type="InterPro" id="IPR053135">
    <property type="entry name" value="AKR2_Oxidoreductase"/>
</dbReference>
<sequence>MKYRHLGKTGLKVSEIGFGAEWLQGKTLEESKELIDYCHSGGVNFLDCWMSEPNVRSNIGIAIKDTREDWIIQGHFGSTWQDGQYVRTREMDKVIPAFEDFMERLQIDYLDFGMIHYVDEVEDFEDIMNGEFIEYVRQQKEDGVINHIGISTHSPTVALLATEVEDIDLIMFSINPAFDMLASINDIAVYVEDNTYKDKELEGLAPERAELYQICKDKDIPLVVMKGYAGGRLLSDEDSPFGVALTPVQCIEYCLSRPAVASIMVGANDIKEMSEAIAYETAKYDEKDYASVLVNAPKNSYEGQCTYCGHCAPCTSNINIAIVNKFYDLARHHDEVPESIRAHYNDLMFNASDCIECGNCEERCPFNVRIVEIMEKAKDLFQ</sequence>
<proteinExistence type="predicted"/>
<dbReference type="PROSITE" id="PS00198">
    <property type="entry name" value="4FE4S_FER_1"/>
    <property type="match status" value="1"/>
</dbReference>
<dbReference type="GO" id="GO:0016491">
    <property type="term" value="F:oxidoreductase activity"/>
    <property type="evidence" value="ECO:0007669"/>
    <property type="project" value="UniProtKB-ARBA"/>
</dbReference>
<dbReference type="SUPFAM" id="SSF46548">
    <property type="entry name" value="alpha-helical ferredoxin"/>
    <property type="match status" value="1"/>
</dbReference>
<evidence type="ECO:0000313" key="2">
    <source>
        <dbReference type="EMBL" id="MBE6512950.1"/>
    </source>
</evidence>
<dbReference type="PANTHER" id="PTHR43312">
    <property type="entry name" value="D-THREO-ALDOSE 1-DEHYDROGENASE"/>
    <property type="match status" value="1"/>
</dbReference>
<gene>
    <name evidence="2" type="ORF">E7Z75_07425</name>
</gene>
<accession>A0A8T3VSF7</accession>
<protein>
    <submittedName>
        <fullName evidence="2">Aldo/keto reductase</fullName>
    </submittedName>
</protein>
<dbReference type="InterPro" id="IPR036812">
    <property type="entry name" value="NAD(P)_OxRdtase_dom_sf"/>
</dbReference>
<dbReference type="Pfam" id="PF00037">
    <property type="entry name" value="Fer4"/>
    <property type="match status" value="1"/>
</dbReference>
<name>A0A8T3VSF7_METOL</name>
<dbReference type="Pfam" id="PF00248">
    <property type="entry name" value="Aldo_ket_red"/>
    <property type="match status" value="1"/>
</dbReference>
<organism evidence="2 3">
    <name type="scientific">Methanobrevibacter olleyae</name>
    <dbReference type="NCBI Taxonomy" id="294671"/>
    <lineage>
        <taxon>Archaea</taxon>
        <taxon>Methanobacteriati</taxon>
        <taxon>Methanobacteriota</taxon>
        <taxon>Methanomada group</taxon>
        <taxon>Methanobacteria</taxon>
        <taxon>Methanobacteriales</taxon>
        <taxon>Methanobacteriaceae</taxon>
        <taxon>Methanobrevibacter</taxon>
    </lineage>
</organism>
<evidence type="ECO:0000313" key="3">
    <source>
        <dbReference type="Proteomes" id="UP000732619"/>
    </source>
</evidence>
<dbReference type="CDD" id="cd19100">
    <property type="entry name" value="AKR_unchar"/>
    <property type="match status" value="1"/>
</dbReference>
<dbReference type="Proteomes" id="UP000732619">
    <property type="component" value="Unassembled WGS sequence"/>
</dbReference>
<dbReference type="PANTHER" id="PTHR43312:SF1">
    <property type="entry name" value="NADP-DEPENDENT OXIDOREDUCTASE DOMAIN-CONTAINING PROTEIN"/>
    <property type="match status" value="1"/>
</dbReference>
<evidence type="ECO:0000259" key="1">
    <source>
        <dbReference type="PROSITE" id="PS51379"/>
    </source>
</evidence>
<dbReference type="Gene3D" id="3.20.20.100">
    <property type="entry name" value="NADP-dependent oxidoreductase domain"/>
    <property type="match status" value="1"/>
</dbReference>
<feature type="domain" description="4Fe-4S ferredoxin-type" evidence="1">
    <location>
        <begin position="345"/>
        <end position="374"/>
    </location>
</feature>
<reference evidence="2" key="1">
    <citation type="submission" date="2019-04" db="EMBL/GenBank/DDBJ databases">
        <title>Evolution of Biomass-Degrading Anaerobic Consortia Revealed by Metagenomics.</title>
        <authorList>
            <person name="Peng X."/>
        </authorList>
    </citation>
    <scope>NUCLEOTIDE SEQUENCE</scope>
    <source>
        <strain evidence="2">SIG14</strain>
    </source>
</reference>
<dbReference type="AlphaFoldDB" id="A0A8T3VSF7"/>
<dbReference type="InterPro" id="IPR017900">
    <property type="entry name" value="4Fe4S_Fe_S_CS"/>
</dbReference>
<dbReference type="InterPro" id="IPR017896">
    <property type="entry name" value="4Fe4S_Fe-S-bd"/>
</dbReference>